<dbReference type="EMBL" id="MFKW01000026">
    <property type="protein sequence ID" value="OGG51517.1"/>
    <property type="molecule type" value="Genomic_DNA"/>
</dbReference>
<organism evidence="2 3">
    <name type="scientific">Candidatus Kaiserbacteria bacterium RIFCSPHIGHO2_01_FULL_54_36b</name>
    <dbReference type="NCBI Taxonomy" id="1798483"/>
    <lineage>
        <taxon>Bacteria</taxon>
        <taxon>Candidatus Kaiseribacteriota</taxon>
    </lineage>
</organism>
<accession>A0A1F6CQY6</accession>
<reference evidence="2 3" key="1">
    <citation type="journal article" date="2016" name="Nat. Commun.">
        <title>Thousands of microbial genomes shed light on interconnected biogeochemical processes in an aquifer system.</title>
        <authorList>
            <person name="Anantharaman K."/>
            <person name="Brown C.T."/>
            <person name="Hug L.A."/>
            <person name="Sharon I."/>
            <person name="Castelle C.J."/>
            <person name="Probst A.J."/>
            <person name="Thomas B.C."/>
            <person name="Singh A."/>
            <person name="Wilkins M.J."/>
            <person name="Karaoz U."/>
            <person name="Brodie E.L."/>
            <person name="Williams K.H."/>
            <person name="Hubbard S.S."/>
            <person name="Banfield J.F."/>
        </authorList>
    </citation>
    <scope>NUCLEOTIDE SEQUENCE [LARGE SCALE GENOMIC DNA]</scope>
</reference>
<proteinExistence type="predicted"/>
<keyword evidence="1" id="KW-1133">Transmembrane helix</keyword>
<name>A0A1F6CQY6_9BACT</name>
<keyword evidence="1" id="KW-0472">Membrane</keyword>
<gene>
    <name evidence="2" type="ORF">A2704_04915</name>
</gene>
<sequence length="269" mass="29241">MEKERAYRSVSFCIMNRGFSPIFITAAISIAALLAVAGWQIDASLRERSAATSYVAETNASSTSLLDTSASSILSSDPSTTPLGSAVFDELVAQYLSLQDGGLYTPETGERAAEKMAEELKVPISYRAYTAADISTDPDSSYVRMLAYRGELQESLAPLLRNTQAEYEIFAYYVNTKDKTYLEKLQRAAQNYRAAAGATALVVPPQDAFGQHLGILNAMGEFAATLDALVANADDPFAAVVLLRTYNEAEARVLASFQALAKYYREKQS</sequence>
<feature type="transmembrane region" description="Helical" evidence="1">
    <location>
        <begin position="21"/>
        <end position="41"/>
    </location>
</feature>
<keyword evidence="1" id="KW-0812">Transmembrane</keyword>
<comment type="caution">
    <text evidence="2">The sequence shown here is derived from an EMBL/GenBank/DDBJ whole genome shotgun (WGS) entry which is preliminary data.</text>
</comment>
<dbReference type="AlphaFoldDB" id="A0A1F6CQY6"/>
<evidence type="ECO:0000313" key="2">
    <source>
        <dbReference type="EMBL" id="OGG51517.1"/>
    </source>
</evidence>
<evidence type="ECO:0000313" key="3">
    <source>
        <dbReference type="Proteomes" id="UP000176445"/>
    </source>
</evidence>
<dbReference type="Proteomes" id="UP000176445">
    <property type="component" value="Unassembled WGS sequence"/>
</dbReference>
<evidence type="ECO:0000256" key="1">
    <source>
        <dbReference type="SAM" id="Phobius"/>
    </source>
</evidence>
<protein>
    <submittedName>
        <fullName evidence="2">Uncharacterized protein</fullName>
    </submittedName>
</protein>